<organism>
    <name type="scientific">Branchiostoma floridae</name>
    <name type="common">Florida lancelet</name>
    <name type="synonym">Amphioxus</name>
    <dbReference type="NCBI Taxonomy" id="7739"/>
    <lineage>
        <taxon>Eukaryota</taxon>
        <taxon>Metazoa</taxon>
        <taxon>Chordata</taxon>
        <taxon>Cephalochordata</taxon>
        <taxon>Leptocardii</taxon>
        <taxon>Amphioxiformes</taxon>
        <taxon>Branchiostomatidae</taxon>
        <taxon>Branchiostoma</taxon>
    </lineage>
</organism>
<reference evidence="3" key="1">
    <citation type="journal article" date="2008" name="Nature">
        <title>The amphioxus genome and the evolution of the chordate karyotype.</title>
        <authorList>
            <consortium name="US DOE Joint Genome Institute (JGI-PGF)"/>
            <person name="Putnam N.H."/>
            <person name="Butts T."/>
            <person name="Ferrier D.E.K."/>
            <person name="Furlong R.F."/>
            <person name="Hellsten U."/>
            <person name="Kawashima T."/>
            <person name="Robinson-Rechavi M."/>
            <person name="Shoguchi E."/>
            <person name="Terry A."/>
            <person name="Yu J.-K."/>
            <person name="Benito-Gutierrez E.L."/>
            <person name="Dubchak I."/>
            <person name="Garcia-Fernandez J."/>
            <person name="Gibson-Brown J.J."/>
            <person name="Grigoriev I.V."/>
            <person name="Horton A.C."/>
            <person name="de Jong P.J."/>
            <person name="Jurka J."/>
            <person name="Kapitonov V.V."/>
            <person name="Kohara Y."/>
            <person name="Kuroki Y."/>
            <person name="Lindquist E."/>
            <person name="Lucas S."/>
            <person name="Osoegawa K."/>
            <person name="Pennacchio L.A."/>
            <person name="Salamov A.A."/>
            <person name="Satou Y."/>
            <person name="Sauka-Spengler T."/>
            <person name="Schmutz J."/>
            <person name="Shin-I T."/>
            <person name="Toyoda A."/>
            <person name="Bronner-Fraser M."/>
            <person name="Fujiyama A."/>
            <person name="Holland L.Z."/>
            <person name="Holland P.W.H."/>
            <person name="Satoh N."/>
            <person name="Rokhsar D.S."/>
        </authorList>
    </citation>
    <scope>NUCLEOTIDE SEQUENCE [LARGE SCALE GENOMIC DNA]</scope>
    <source>
        <strain evidence="3">S238N-H82</strain>
        <tissue evidence="3">Testes</tissue>
    </source>
</reference>
<feature type="transmembrane region" description="Helical" evidence="2">
    <location>
        <begin position="372"/>
        <end position="392"/>
    </location>
</feature>
<accession>C3YAU0</accession>
<feature type="region of interest" description="Disordered" evidence="1">
    <location>
        <begin position="418"/>
        <end position="465"/>
    </location>
</feature>
<evidence type="ECO:0000313" key="3">
    <source>
        <dbReference type="EMBL" id="EEN62541.1"/>
    </source>
</evidence>
<dbReference type="AlphaFoldDB" id="C3YAU0"/>
<feature type="compositionally biased region" description="Polar residues" evidence="1">
    <location>
        <begin position="158"/>
        <end position="177"/>
    </location>
</feature>
<feature type="compositionally biased region" description="Low complexity" evidence="1">
    <location>
        <begin position="438"/>
        <end position="459"/>
    </location>
</feature>
<feature type="compositionally biased region" description="Polar residues" evidence="1">
    <location>
        <begin position="73"/>
        <end position="90"/>
    </location>
</feature>
<keyword evidence="2" id="KW-0812">Transmembrane</keyword>
<feature type="compositionally biased region" description="Polar residues" evidence="1">
    <location>
        <begin position="117"/>
        <end position="151"/>
    </location>
</feature>
<sequence length="465" mass="49490">MASGDVQTAPSGVPYKCKGDAVPVMTTSSQRQTNVSDQEAIPSSSRGIDAIIGSTGCNPSKNDADTSVVVPDDSNTQHISDTRHPNTMSGPNDKEPSPADVNPNPEDAENARERPNSMYQHNSMSAYGKNTQNVRDPNPTYPQNAPLSQPDLSPEPANVNSLQPITGTHQQENTSAFKTAESDDNPCSQPYENTNEGDSASACRPDEEDCSNRILPMMHQEDCVPSLSPSTDDGVPFTQPSAVTNQEETLASCDDHDSIQPYAVRYQEEDDGNNIPTASGAAAPDGQKNGVDAGDGDIVPYAVAYAPASVVNDVPNDLDPNPMYTPSSLNPNPMYVQNALNPNPMYVPNVGFHLTCGTFAQCLYGWLCHRPTVIAVILGLLLMCGTFAGLYLTRNDNVHDRQEPTAAAVMDITATPGKPTCCGSPRETVAYPTDISKTEPTSGSSTTTSPTFPSTSNSSQDNVEE</sequence>
<dbReference type="InParanoid" id="C3YAU0"/>
<dbReference type="EMBL" id="GG666495">
    <property type="protein sequence ID" value="EEN62541.1"/>
    <property type="molecule type" value="Genomic_DNA"/>
</dbReference>
<keyword evidence="2" id="KW-1133">Transmembrane helix</keyword>
<feature type="region of interest" description="Disordered" evidence="1">
    <location>
        <begin position="1"/>
        <end position="206"/>
    </location>
</feature>
<keyword evidence="2" id="KW-0472">Membrane</keyword>
<feature type="compositionally biased region" description="Polar residues" evidence="1">
    <location>
        <begin position="1"/>
        <end position="10"/>
    </location>
</feature>
<gene>
    <name evidence="3" type="ORF">BRAFLDRAFT_102553</name>
</gene>
<feature type="compositionally biased region" description="Polar residues" evidence="1">
    <location>
        <begin position="185"/>
        <end position="198"/>
    </location>
</feature>
<evidence type="ECO:0000256" key="1">
    <source>
        <dbReference type="SAM" id="MobiDB-lite"/>
    </source>
</evidence>
<feature type="compositionally biased region" description="Polar residues" evidence="1">
    <location>
        <begin position="25"/>
        <end position="46"/>
    </location>
</feature>
<proteinExistence type="predicted"/>
<feature type="region of interest" description="Disordered" evidence="1">
    <location>
        <begin position="270"/>
        <end position="292"/>
    </location>
</feature>
<name>C3YAU0_BRAFL</name>
<protein>
    <submittedName>
        <fullName evidence="3">Uncharacterized protein</fullName>
    </submittedName>
</protein>
<evidence type="ECO:0000256" key="2">
    <source>
        <dbReference type="SAM" id="Phobius"/>
    </source>
</evidence>